<feature type="signal peptide" evidence="1">
    <location>
        <begin position="1"/>
        <end position="21"/>
    </location>
</feature>
<dbReference type="AlphaFoldDB" id="A0A9D1X938"/>
<keyword evidence="1" id="KW-0732">Signal</keyword>
<organism evidence="2 3">
    <name type="scientific">Candidatus Parabacteroides intestinipullorum</name>
    <dbReference type="NCBI Taxonomy" id="2838723"/>
    <lineage>
        <taxon>Bacteria</taxon>
        <taxon>Pseudomonadati</taxon>
        <taxon>Bacteroidota</taxon>
        <taxon>Bacteroidia</taxon>
        <taxon>Bacteroidales</taxon>
        <taxon>Tannerellaceae</taxon>
        <taxon>Parabacteroides</taxon>
    </lineage>
</organism>
<dbReference type="InterPro" id="IPR025219">
    <property type="entry name" value="PLCC"/>
</dbReference>
<dbReference type="Pfam" id="PF14466">
    <property type="entry name" value="PLCC"/>
    <property type="match status" value="1"/>
</dbReference>
<keyword evidence="2" id="KW-0449">Lipoprotein</keyword>
<evidence type="ECO:0000313" key="3">
    <source>
        <dbReference type="Proteomes" id="UP000886740"/>
    </source>
</evidence>
<proteinExistence type="predicted"/>
<name>A0A9D1X938_9BACT</name>
<reference evidence="2" key="2">
    <citation type="submission" date="2021-04" db="EMBL/GenBank/DDBJ databases">
        <authorList>
            <person name="Gilroy R."/>
        </authorList>
    </citation>
    <scope>NUCLEOTIDE SEQUENCE</scope>
    <source>
        <strain evidence="2">ChiGjej6B6-14162</strain>
    </source>
</reference>
<evidence type="ECO:0000256" key="1">
    <source>
        <dbReference type="SAM" id="SignalP"/>
    </source>
</evidence>
<dbReference type="Gene3D" id="2.60.60.60">
    <property type="match status" value="1"/>
</dbReference>
<gene>
    <name evidence="2" type="ORF">H9977_07145</name>
</gene>
<accession>A0A9D1X938</accession>
<sequence>MVSKLFCGGLMVLALCLVSCGQDQIVDTTRGVYKMEIRRSGDVDKFATSSVVLTGPASDGLDLIYTEKDPTGRSLYVLDNEDNRATSDLFRSSENCGGLVYTGSTFCLNNTGRDSMRIEVIGYLDDREICRETRTFYSFTEEELKAIDPDSEASAINFRFQLQDYVRN</sequence>
<comment type="caution">
    <text evidence="2">The sequence shown here is derived from an EMBL/GenBank/DDBJ whole genome shotgun (WGS) entry which is preliminary data.</text>
</comment>
<dbReference type="Proteomes" id="UP000886740">
    <property type="component" value="Unassembled WGS sequence"/>
</dbReference>
<protein>
    <submittedName>
        <fullName evidence="2">Beta-barrel fold lipoprotein</fullName>
    </submittedName>
</protein>
<reference evidence="2" key="1">
    <citation type="journal article" date="2021" name="PeerJ">
        <title>Extensive microbial diversity within the chicken gut microbiome revealed by metagenomics and culture.</title>
        <authorList>
            <person name="Gilroy R."/>
            <person name="Ravi A."/>
            <person name="Getino M."/>
            <person name="Pursley I."/>
            <person name="Horton D.L."/>
            <person name="Alikhan N.F."/>
            <person name="Baker D."/>
            <person name="Gharbi K."/>
            <person name="Hall N."/>
            <person name="Watson M."/>
            <person name="Adriaenssens E.M."/>
            <person name="Foster-Nyarko E."/>
            <person name="Jarju S."/>
            <person name="Secka A."/>
            <person name="Antonio M."/>
            <person name="Oren A."/>
            <person name="Chaudhuri R.R."/>
            <person name="La Ragione R."/>
            <person name="Hildebrand F."/>
            <person name="Pallen M.J."/>
        </authorList>
    </citation>
    <scope>NUCLEOTIDE SEQUENCE</scope>
    <source>
        <strain evidence="2">ChiGjej6B6-14162</strain>
    </source>
</reference>
<evidence type="ECO:0000313" key="2">
    <source>
        <dbReference type="EMBL" id="HIX74791.1"/>
    </source>
</evidence>
<dbReference type="EMBL" id="DXEL01000048">
    <property type="protein sequence ID" value="HIX74791.1"/>
    <property type="molecule type" value="Genomic_DNA"/>
</dbReference>
<feature type="chain" id="PRO_5038780322" evidence="1">
    <location>
        <begin position="22"/>
        <end position="168"/>
    </location>
</feature>